<dbReference type="GO" id="GO:0005886">
    <property type="term" value="C:plasma membrane"/>
    <property type="evidence" value="ECO:0007669"/>
    <property type="project" value="TreeGrafter"/>
</dbReference>
<evidence type="ECO:0000256" key="2">
    <source>
        <dbReference type="ARBA" id="ARBA00012438"/>
    </source>
</evidence>
<dbReference type="PANTHER" id="PTHR43047">
    <property type="entry name" value="TWO-COMPONENT HISTIDINE PROTEIN KINASE"/>
    <property type="match status" value="1"/>
</dbReference>
<dbReference type="PANTHER" id="PTHR43047:SF9">
    <property type="entry name" value="HISTIDINE KINASE"/>
    <property type="match status" value="1"/>
</dbReference>
<evidence type="ECO:0000256" key="1">
    <source>
        <dbReference type="ARBA" id="ARBA00000085"/>
    </source>
</evidence>
<reference evidence="6 7" key="1">
    <citation type="submission" date="2016-03" db="EMBL/GenBank/DDBJ databases">
        <title>Draft Genome Sequence of the Strain BR 10245 (Bradyrhizobium sp.) isolated from nodules of Centrolobium paraense.</title>
        <authorList>
            <person name="Simoes-Araujo J.L.Sr."/>
            <person name="Barauna A.C."/>
            <person name="Silva K."/>
            <person name="Zilli J.E."/>
        </authorList>
    </citation>
    <scope>NUCLEOTIDE SEQUENCE [LARGE SCALE GENOMIC DNA]</scope>
    <source>
        <strain evidence="6 7">BR 10245</strain>
    </source>
</reference>
<keyword evidence="4" id="KW-0418">Kinase</keyword>
<comment type="caution">
    <text evidence="6">The sequence shown here is derived from an EMBL/GenBank/DDBJ whole genome shotgun (WGS) entry which is preliminary data.</text>
</comment>
<dbReference type="EC" id="2.7.13.3" evidence="2"/>
<evidence type="ECO:0000256" key="3">
    <source>
        <dbReference type="ARBA" id="ARBA00022679"/>
    </source>
</evidence>
<dbReference type="Gene3D" id="3.30.565.10">
    <property type="entry name" value="Histidine kinase-like ATPase, C-terminal domain"/>
    <property type="match status" value="1"/>
</dbReference>
<dbReference type="PRINTS" id="PR00344">
    <property type="entry name" value="BCTRLSENSOR"/>
</dbReference>
<name>A0A176YRC2_9BRAD</name>
<dbReference type="GO" id="GO:0009927">
    <property type="term" value="F:histidine phosphotransfer kinase activity"/>
    <property type="evidence" value="ECO:0007669"/>
    <property type="project" value="TreeGrafter"/>
</dbReference>
<dbReference type="PROSITE" id="PS50109">
    <property type="entry name" value="HIS_KIN"/>
    <property type="match status" value="1"/>
</dbReference>
<dbReference type="InterPro" id="IPR005467">
    <property type="entry name" value="His_kinase_dom"/>
</dbReference>
<dbReference type="GO" id="GO:0000155">
    <property type="term" value="F:phosphorelay sensor kinase activity"/>
    <property type="evidence" value="ECO:0007669"/>
    <property type="project" value="TreeGrafter"/>
</dbReference>
<dbReference type="AlphaFoldDB" id="A0A176YRC2"/>
<proteinExistence type="predicted"/>
<dbReference type="Pfam" id="PF02518">
    <property type="entry name" value="HATPase_c"/>
    <property type="match status" value="1"/>
</dbReference>
<gene>
    <name evidence="6" type="ORF">AYJ54_11130</name>
</gene>
<dbReference type="InterPro" id="IPR004358">
    <property type="entry name" value="Sig_transdc_His_kin-like_C"/>
</dbReference>
<dbReference type="EMBL" id="LUUB01000053">
    <property type="protein sequence ID" value="OAF10228.1"/>
    <property type="molecule type" value="Genomic_DNA"/>
</dbReference>
<organism evidence="6 7">
    <name type="scientific">Bradyrhizobium centrolobii</name>
    <dbReference type="NCBI Taxonomy" id="1505087"/>
    <lineage>
        <taxon>Bacteria</taxon>
        <taxon>Pseudomonadati</taxon>
        <taxon>Pseudomonadota</taxon>
        <taxon>Alphaproteobacteria</taxon>
        <taxon>Hyphomicrobiales</taxon>
        <taxon>Nitrobacteraceae</taxon>
        <taxon>Bradyrhizobium</taxon>
    </lineage>
</organism>
<dbReference type="InterPro" id="IPR036890">
    <property type="entry name" value="HATPase_C_sf"/>
</dbReference>
<keyword evidence="3" id="KW-0808">Transferase</keyword>
<evidence type="ECO:0000259" key="5">
    <source>
        <dbReference type="PROSITE" id="PS50109"/>
    </source>
</evidence>
<feature type="domain" description="Histidine kinase" evidence="5">
    <location>
        <begin position="1"/>
        <end position="152"/>
    </location>
</feature>
<evidence type="ECO:0000313" key="6">
    <source>
        <dbReference type="EMBL" id="OAF10228.1"/>
    </source>
</evidence>
<keyword evidence="7" id="KW-1185">Reference proteome</keyword>
<comment type="catalytic activity">
    <reaction evidence="1">
        <text>ATP + protein L-histidine = ADP + protein N-phospho-L-histidine.</text>
        <dbReference type="EC" id="2.7.13.3"/>
    </reaction>
</comment>
<evidence type="ECO:0000313" key="7">
    <source>
        <dbReference type="Proteomes" id="UP000076959"/>
    </source>
</evidence>
<dbReference type="SUPFAM" id="SSF55874">
    <property type="entry name" value="ATPase domain of HSP90 chaperone/DNA topoisomerase II/histidine kinase"/>
    <property type="match status" value="1"/>
</dbReference>
<dbReference type="Proteomes" id="UP000076959">
    <property type="component" value="Unassembled WGS sequence"/>
</dbReference>
<dbReference type="SMART" id="SM00387">
    <property type="entry name" value="HATPase_c"/>
    <property type="match status" value="1"/>
</dbReference>
<accession>A0A176YRC2</accession>
<evidence type="ECO:0000256" key="4">
    <source>
        <dbReference type="ARBA" id="ARBA00022777"/>
    </source>
</evidence>
<sequence>MKRMRLGPIRLDSLLRQASGENEAAAREKEIEIRLVPSRSVVTSDAFLLGAILRNLISNAVKYTAPGGRILLGCRHSRCSVRVDVIDTGIGMSQEQMSRIFNAFTRLDSTHADGLGLGLFIVRRATSILGHRIDVSSAPSRGTRFSILVRRV</sequence>
<dbReference type="InterPro" id="IPR003594">
    <property type="entry name" value="HATPase_dom"/>
</dbReference>
<dbReference type="STRING" id="1505087.AYJ54_11130"/>
<protein>
    <recommendedName>
        <fullName evidence="2">histidine kinase</fullName>
        <ecNumber evidence="2">2.7.13.3</ecNumber>
    </recommendedName>
</protein>